<dbReference type="PATRIC" id="fig|1225564.3.peg.4824"/>
<comment type="caution">
    <text evidence="2">The sequence shown here is derived from an EMBL/GenBank/DDBJ whole genome shotgun (WGS) entry which is preliminary data.</text>
</comment>
<organism evidence="2 3">
    <name type="scientific">Microvirga vignae</name>
    <dbReference type="NCBI Taxonomy" id="1225564"/>
    <lineage>
        <taxon>Bacteria</taxon>
        <taxon>Pseudomonadati</taxon>
        <taxon>Pseudomonadota</taxon>
        <taxon>Alphaproteobacteria</taxon>
        <taxon>Hyphomicrobiales</taxon>
        <taxon>Methylobacteriaceae</taxon>
        <taxon>Microvirga</taxon>
    </lineage>
</organism>
<evidence type="ECO:0000313" key="3">
    <source>
        <dbReference type="Proteomes" id="UP000035489"/>
    </source>
</evidence>
<evidence type="ECO:0000259" key="1">
    <source>
        <dbReference type="Pfam" id="PF18557"/>
    </source>
</evidence>
<feature type="domain" description="Anti-sigma factor NepR" evidence="1">
    <location>
        <begin position="28"/>
        <end position="59"/>
    </location>
</feature>
<dbReference type="InterPro" id="IPR041649">
    <property type="entry name" value="NepR"/>
</dbReference>
<accession>A0A0H1RGH6</accession>
<evidence type="ECO:0000313" key="2">
    <source>
        <dbReference type="EMBL" id="KLK91732.1"/>
    </source>
</evidence>
<name>A0A0H1RGH6_9HYPH</name>
<dbReference type="Proteomes" id="UP000035489">
    <property type="component" value="Unassembled WGS sequence"/>
</dbReference>
<dbReference type="RefSeq" id="WP_047190480.1">
    <property type="nucleotide sequence ID" value="NZ_LCYG01000046.1"/>
</dbReference>
<dbReference type="EMBL" id="LCYG01000046">
    <property type="protein sequence ID" value="KLK91732.1"/>
    <property type="molecule type" value="Genomic_DNA"/>
</dbReference>
<dbReference type="AlphaFoldDB" id="A0A0H1RGH6"/>
<protein>
    <recommendedName>
        <fullName evidence="1">Anti-sigma factor NepR domain-containing protein</fullName>
    </recommendedName>
</protein>
<reference evidence="2 3" key="1">
    <citation type="submission" date="2015-05" db="EMBL/GenBank/DDBJ databases">
        <title>Draft genome sequence of Microvirga vignae strain BR3299, a novel nitrogen fixing bacteria isolated from Brazil semi-aired region.</title>
        <authorList>
            <person name="Zilli J.E."/>
            <person name="Passos S.R."/>
            <person name="Leite J."/>
            <person name="Baldani J.I."/>
            <person name="Xavier G.R."/>
            <person name="Rumjaneck N.G."/>
            <person name="Simoes-Araujo J.L."/>
        </authorList>
    </citation>
    <scope>NUCLEOTIDE SEQUENCE [LARGE SCALE GENOMIC DNA]</scope>
    <source>
        <strain evidence="2 3">BR3299</strain>
    </source>
</reference>
<proteinExistence type="predicted"/>
<gene>
    <name evidence="2" type="ORF">AA309_18420</name>
</gene>
<sequence>MTDSISLRPAYRTLPSLTFSQAEVNFILGHSLRSLYEDLLNMPVPAHLEMLLVQLEKRDRDQKLGG</sequence>
<keyword evidence="3" id="KW-1185">Reference proteome</keyword>
<dbReference type="OrthoDB" id="8021421at2"/>
<dbReference type="Pfam" id="PF18557">
    <property type="entry name" value="NepR"/>
    <property type="match status" value="1"/>
</dbReference>